<dbReference type="PANTHER" id="PTHR30154">
    <property type="entry name" value="LEUCINE-RESPONSIVE REGULATORY PROTEIN"/>
    <property type="match status" value="1"/>
</dbReference>
<dbReference type="InterPro" id="IPR011008">
    <property type="entry name" value="Dimeric_a/b-barrel"/>
</dbReference>
<dbReference type="InterPro" id="IPR036390">
    <property type="entry name" value="WH_DNA-bd_sf"/>
</dbReference>
<dbReference type="Pfam" id="PF13404">
    <property type="entry name" value="HTH_AsnC-type"/>
    <property type="match status" value="1"/>
</dbReference>
<dbReference type="Gene3D" id="3.30.70.920">
    <property type="match status" value="1"/>
</dbReference>
<feature type="domain" description="HTH asnC-type" evidence="1">
    <location>
        <begin position="6"/>
        <end position="45"/>
    </location>
</feature>
<proteinExistence type="predicted"/>
<dbReference type="RefSeq" id="WP_207616131.1">
    <property type="nucleotide sequence ID" value="NZ_JAFNLL010000021.1"/>
</dbReference>
<dbReference type="SUPFAM" id="SSF46785">
    <property type="entry name" value="Winged helix' DNA-binding domain"/>
    <property type="match status" value="1"/>
</dbReference>
<dbReference type="InterPro" id="IPR036388">
    <property type="entry name" value="WH-like_DNA-bd_sf"/>
</dbReference>
<gene>
    <name evidence="2" type="ORF">J1902_10150</name>
</gene>
<dbReference type="GO" id="GO:0043565">
    <property type="term" value="F:sequence-specific DNA binding"/>
    <property type="evidence" value="ECO:0007669"/>
    <property type="project" value="InterPro"/>
</dbReference>
<keyword evidence="3" id="KW-1185">Reference proteome</keyword>
<dbReference type="Proteomes" id="UP000664164">
    <property type="component" value="Unassembled WGS sequence"/>
</dbReference>
<protein>
    <submittedName>
        <fullName evidence="2">Lrp/AsnC family transcriptional regulator</fullName>
    </submittedName>
</protein>
<dbReference type="InterPro" id="IPR000485">
    <property type="entry name" value="AsnC-type_HTH_dom"/>
</dbReference>
<dbReference type="PANTHER" id="PTHR30154:SF34">
    <property type="entry name" value="TRANSCRIPTIONAL REGULATOR AZLB"/>
    <property type="match status" value="1"/>
</dbReference>
<accession>A0A939KJ61</accession>
<dbReference type="EMBL" id="JAFNLL010000021">
    <property type="protein sequence ID" value="MBO1268332.1"/>
    <property type="molecule type" value="Genomic_DNA"/>
</dbReference>
<evidence type="ECO:0000313" key="3">
    <source>
        <dbReference type="Proteomes" id="UP000664164"/>
    </source>
</evidence>
<dbReference type="Gene3D" id="1.10.10.10">
    <property type="entry name" value="Winged helix-like DNA-binding domain superfamily/Winged helix DNA-binding domain"/>
    <property type="match status" value="1"/>
</dbReference>
<sequence>MNKDQLDELDLQIINALQIEPRVPWTSLANVIGADSVTLSRRWERISATGLAWITAMHGMDSPRSLAIVEIQCEPGQALATAEEAGRDPAIYSIDLTSGFRDILMTLSTRNDDELAEYILVKLGRLPSVRLVRTHIVNVTVKIGSQWTLRALTPAQAARIPRFRPPRPGAAKVVPQQTMSRVVSALERNARATNVELSGILGMSPQRVGDAIATMRQQGSLDLRVDVAQPYSTWPTVSWYFIQVPSLSISGARETLAGIPEVQFAGVTTGQWNLIVALSARSGSDTLRLEAELERRLPDAVIMDRSMVVRVFKHLGRLLDRSGCATGEFVSLMEDR</sequence>
<comment type="caution">
    <text evidence="2">The sequence shown here is derived from an EMBL/GenBank/DDBJ whole genome shotgun (WGS) entry which is preliminary data.</text>
</comment>
<dbReference type="GO" id="GO:0043200">
    <property type="term" value="P:response to amino acid"/>
    <property type="evidence" value="ECO:0007669"/>
    <property type="project" value="TreeGrafter"/>
</dbReference>
<reference evidence="2" key="1">
    <citation type="submission" date="2021-03" db="EMBL/GenBank/DDBJ databases">
        <title>A new species, PO-11, isolated from a karst cave deposit.</title>
        <authorList>
            <person name="Zhaoxiaoyong W."/>
        </authorList>
    </citation>
    <scope>NUCLEOTIDE SEQUENCE</scope>
    <source>
        <strain evidence="2">PO-11</strain>
    </source>
</reference>
<name>A0A939KJ61_9MICC</name>
<evidence type="ECO:0000313" key="2">
    <source>
        <dbReference type="EMBL" id="MBO1268332.1"/>
    </source>
</evidence>
<organism evidence="2 3">
    <name type="scientific">Arthrobacter cavernae</name>
    <dbReference type="NCBI Taxonomy" id="2817681"/>
    <lineage>
        <taxon>Bacteria</taxon>
        <taxon>Bacillati</taxon>
        <taxon>Actinomycetota</taxon>
        <taxon>Actinomycetes</taxon>
        <taxon>Micrococcales</taxon>
        <taxon>Micrococcaceae</taxon>
        <taxon>Arthrobacter</taxon>
    </lineage>
</organism>
<dbReference type="AlphaFoldDB" id="A0A939KJ61"/>
<dbReference type="GO" id="GO:0005829">
    <property type="term" value="C:cytosol"/>
    <property type="evidence" value="ECO:0007669"/>
    <property type="project" value="TreeGrafter"/>
</dbReference>
<dbReference type="SUPFAM" id="SSF54909">
    <property type="entry name" value="Dimeric alpha+beta barrel"/>
    <property type="match status" value="1"/>
</dbReference>
<dbReference type="Pfam" id="PF13412">
    <property type="entry name" value="HTH_24"/>
    <property type="match status" value="1"/>
</dbReference>
<evidence type="ECO:0000259" key="1">
    <source>
        <dbReference type="Pfam" id="PF13404"/>
    </source>
</evidence>